<dbReference type="PATRIC" id="fig|1617426.3.peg.661"/>
<dbReference type="CDD" id="cd14275">
    <property type="entry name" value="UBA_EF-Ts"/>
    <property type="match status" value="1"/>
</dbReference>
<name>A0A136LYG2_9BACT</name>
<dbReference type="Gene3D" id="3.30.479.20">
    <property type="entry name" value="Elongation factor Ts, dimerisation domain"/>
    <property type="match status" value="1"/>
</dbReference>
<dbReference type="PROSITE" id="PS01126">
    <property type="entry name" value="EF_TS_1"/>
    <property type="match status" value="1"/>
</dbReference>
<reference evidence="7 8" key="1">
    <citation type="submission" date="2015-02" db="EMBL/GenBank/DDBJ databases">
        <title>Improved understanding of the partial-nitritation anammox process through 23 genomes representing the majority of the microbial community.</title>
        <authorList>
            <person name="Speth D.R."/>
            <person name="In T Zandt M."/>
            <person name="Guerrero Cruz S."/>
            <person name="Jetten M.S."/>
            <person name="Dutilh B.E."/>
        </authorList>
    </citation>
    <scope>NUCLEOTIDE SEQUENCE [LARGE SCALE GENOMIC DNA]</scope>
    <source>
        <strain evidence="7">OLB20</strain>
    </source>
</reference>
<accession>A0A136LYG2</accession>
<dbReference type="Gene3D" id="1.10.8.10">
    <property type="entry name" value="DNA helicase RuvA subunit, C-terminal domain"/>
    <property type="match status" value="1"/>
</dbReference>
<keyword evidence="3 5" id="KW-0251">Elongation factor</keyword>
<sequence length="160" mass="17645">MDITLDQIKSLRKATGAGVTNVKEALEHSKGDMDKAIEYLREKGIAKAAKRADKQADNGFIAHYIHGEGTIAVLVELNSETDFTARNESFRELAHNIALHIAASKPEYISREEVPAELVEKESALAKQGTEGKPENVVEKIVAGRLDKSTKRLCCWIRST</sequence>
<keyword evidence="4 5" id="KW-0648">Protein biosynthesis</keyword>
<gene>
    <name evidence="5 7" type="primary">tsf</name>
    <name evidence="7" type="ORF">TR69_WS6001000663</name>
</gene>
<feature type="domain" description="Translation elongation factor EFTs/EF1B dimerisation" evidence="6">
    <location>
        <begin position="30"/>
        <end position="154"/>
    </location>
</feature>
<evidence type="ECO:0000313" key="8">
    <source>
        <dbReference type="Proteomes" id="UP000070457"/>
    </source>
</evidence>
<dbReference type="STRING" id="1617426.TR69_WS6001000663"/>
<dbReference type="InterPro" id="IPR009060">
    <property type="entry name" value="UBA-like_sf"/>
</dbReference>
<evidence type="ECO:0000256" key="1">
    <source>
        <dbReference type="ARBA" id="ARBA00005532"/>
    </source>
</evidence>
<dbReference type="SUPFAM" id="SSF54713">
    <property type="entry name" value="Elongation factor Ts (EF-Ts), dimerisation domain"/>
    <property type="match status" value="1"/>
</dbReference>
<protein>
    <recommendedName>
        <fullName evidence="2 5">Elongation factor Ts</fullName>
        <shortName evidence="5">EF-Ts</shortName>
    </recommendedName>
</protein>
<dbReference type="Gene3D" id="1.10.286.20">
    <property type="match status" value="1"/>
</dbReference>
<dbReference type="AlphaFoldDB" id="A0A136LYG2"/>
<dbReference type="InterPro" id="IPR001816">
    <property type="entry name" value="Transl_elong_EFTs/EF1B"/>
</dbReference>
<evidence type="ECO:0000256" key="5">
    <source>
        <dbReference type="HAMAP-Rule" id="MF_00050"/>
    </source>
</evidence>
<dbReference type="Pfam" id="PF00889">
    <property type="entry name" value="EF_TS"/>
    <property type="match status" value="1"/>
</dbReference>
<comment type="subcellular location">
    <subcellularLocation>
        <location evidence="5">Cytoplasm</location>
    </subcellularLocation>
</comment>
<dbReference type="PANTHER" id="PTHR11741">
    <property type="entry name" value="ELONGATION FACTOR TS"/>
    <property type="match status" value="1"/>
</dbReference>
<dbReference type="SUPFAM" id="SSF46934">
    <property type="entry name" value="UBA-like"/>
    <property type="match status" value="1"/>
</dbReference>
<dbReference type="EMBL" id="JYNZ01000003">
    <property type="protein sequence ID" value="KXK26656.1"/>
    <property type="molecule type" value="Genomic_DNA"/>
</dbReference>
<comment type="similarity">
    <text evidence="1 5">Belongs to the EF-Ts family.</text>
</comment>
<dbReference type="InterPro" id="IPR036402">
    <property type="entry name" value="EF-Ts_dimer_sf"/>
</dbReference>
<dbReference type="HAMAP" id="MF_00050">
    <property type="entry name" value="EF_Ts"/>
    <property type="match status" value="1"/>
</dbReference>
<evidence type="ECO:0000256" key="2">
    <source>
        <dbReference type="ARBA" id="ARBA00016956"/>
    </source>
</evidence>
<keyword evidence="5" id="KW-0963">Cytoplasm</keyword>
<dbReference type="NCBIfam" id="TIGR00116">
    <property type="entry name" value="tsf"/>
    <property type="match status" value="1"/>
</dbReference>
<evidence type="ECO:0000259" key="6">
    <source>
        <dbReference type="Pfam" id="PF00889"/>
    </source>
</evidence>
<proteinExistence type="inferred from homology"/>
<evidence type="ECO:0000256" key="3">
    <source>
        <dbReference type="ARBA" id="ARBA00022768"/>
    </source>
</evidence>
<dbReference type="GO" id="GO:0005737">
    <property type="term" value="C:cytoplasm"/>
    <property type="evidence" value="ECO:0007669"/>
    <property type="project" value="UniProtKB-SubCell"/>
</dbReference>
<comment type="caution">
    <text evidence="5">Lacks conserved residue(s) required for the propagation of feature annotation.</text>
</comment>
<evidence type="ECO:0000313" key="7">
    <source>
        <dbReference type="EMBL" id="KXK26656.1"/>
    </source>
</evidence>
<dbReference type="FunFam" id="1.10.8.10:FF:000001">
    <property type="entry name" value="Elongation factor Ts"/>
    <property type="match status" value="1"/>
</dbReference>
<dbReference type="Proteomes" id="UP000070457">
    <property type="component" value="Unassembled WGS sequence"/>
</dbReference>
<dbReference type="GO" id="GO:0003746">
    <property type="term" value="F:translation elongation factor activity"/>
    <property type="evidence" value="ECO:0007669"/>
    <property type="project" value="UniProtKB-UniRule"/>
</dbReference>
<dbReference type="PANTHER" id="PTHR11741:SF0">
    <property type="entry name" value="ELONGATION FACTOR TS, MITOCHONDRIAL"/>
    <property type="match status" value="1"/>
</dbReference>
<evidence type="ECO:0000256" key="4">
    <source>
        <dbReference type="ARBA" id="ARBA00022917"/>
    </source>
</evidence>
<comment type="caution">
    <text evidence="7">The sequence shown here is derived from an EMBL/GenBank/DDBJ whole genome shotgun (WGS) entry which is preliminary data.</text>
</comment>
<comment type="function">
    <text evidence="5">Associates with the EF-Tu.GDP complex and induces the exchange of GDP to GTP. It remains bound to the aminoacyl-tRNA.EF-Tu.GTP complex up to the GTP hydrolysis stage on the ribosome.</text>
</comment>
<dbReference type="InterPro" id="IPR018101">
    <property type="entry name" value="Transl_elong_Ts_CS"/>
</dbReference>
<organism evidence="7 8">
    <name type="scientific">candidate division WS6 bacterium OLB20</name>
    <dbReference type="NCBI Taxonomy" id="1617426"/>
    <lineage>
        <taxon>Bacteria</taxon>
        <taxon>Candidatus Dojkabacteria</taxon>
    </lineage>
</organism>
<dbReference type="InterPro" id="IPR014039">
    <property type="entry name" value="Transl_elong_EFTs/EF1B_dimer"/>
</dbReference>